<comment type="caution">
    <text evidence="1">The sequence shown here is derived from an EMBL/GenBank/DDBJ whole genome shotgun (WGS) entry which is preliminary data.</text>
</comment>
<protein>
    <submittedName>
        <fullName evidence="1">Integrase</fullName>
    </submittedName>
</protein>
<accession>A0A101T097</accession>
<dbReference type="Proteomes" id="UP000053024">
    <property type="component" value="Unassembled WGS sequence"/>
</dbReference>
<name>A0A101T097_9ACTN</name>
<dbReference type="RefSeq" id="WP_061923249.1">
    <property type="nucleotide sequence ID" value="NZ_KQ948858.1"/>
</dbReference>
<proteinExistence type="predicted"/>
<gene>
    <name evidence="1" type="ORF">AQJ66_19065</name>
</gene>
<keyword evidence="2" id="KW-1185">Reference proteome</keyword>
<evidence type="ECO:0000313" key="1">
    <source>
        <dbReference type="EMBL" id="KUN83410.1"/>
    </source>
</evidence>
<dbReference type="AlphaFoldDB" id="A0A101T097"/>
<dbReference type="STRING" id="285568.AQJ66_19065"/>
<sequence length="57" mass="5975">MTKWLNDGIPPAQVAEWAGNSVAVLLATYARCVDGQLPDLKRRLEAAGDLPEAPGAG</sequence>
<reference evidence="1 2" key="1">
    <citation type="submission" date="2015-10" db="EMBL/GenBank/DDBJ databases">
        <title>Draft genome sequence of Streptomyces bungoensis DSM 41781, type strain for the species Streptomyces bungoensis.</title>
        <authorList>
            <person name="Ruckert C."/>
            <person name="Winkler A."/>
            <person name="Kalinowski J."/>
            <person name="Kampfer P."/>
            <person name="Glaeser S."/>
        </authorList>
    </citation>
    <scope>NUCLEOTIDE SEQUENCE [LARGE SCALE GENOMIC DNA]</scope>
    <source>
        <strain evidence="1 2">DSM 41781</strain>
    </source>
</reference>
<organism evidence="1 2">
    <name type="scientific">Streptomyces bungoensis</name>
    <dbReference type="NCBI Taxonomy" id="285568"/>
    <lineage>
        <taxon>Bacteria</taxon>
        <taxon>Bacillati</taxon>
        <taxon>Actinomycetota</taxon>
        <taxon>Actinomycetes</taxon>
        <taxon>Kitasatosporales</taxon>
        <taxon>Streptomycetaceae</taxon>
        <taxon>Streptomyces</taxon>
    </lineage>
</organism>
<dbReference type="EMBL" id="LMWX01000029">
    <property type="protein sequence ID" value="KUN83410.1"/>
    <property type="molecule type" value="Genomic_DNA"/>
</dbReference>
<evidence type="ECO:0000313" key="2">
    <source>
        <dbReference type="Proteomes" id="UP000053024"/>
    </source>
</evidence>